<organism evidence="1 2">
    <name type="scientific">Amnibacterium setariae</name>
    <dbReference type="NCBI Taxonomy" id="2306585"/>
    <lineage>
        <taxon>Bacteria</taxon>
        <taxon>Bacillati</taxon>
        <taxon>Actinomycetota</taxon>
        <taxon>Actinomycetes</taxon>
        <taxon>Micrococcales</taxon>
        <taxon>Microbacteriaceae</taxon>
        <taxon>Amnibacterium</taxon>
    </lineage>
</organism>
<dbReference type="AlphaFoldDB" id="A0A3A1U3I0"/>
<name>A0A3A1U3I0_9MICO</name>
<gene>
    <name evidence="1" type="ORF">D1781_06895</name>
</gene>
<dbReference type="Proteomes" id="UP000265742">
    <property type="component" value="Unassembled WGS sequence"/>
</dbReference>
<sequence length="67" mass="7104">MSDAAAAGPFHVSVNVDVRITDPSRLGGVDESRYAEALTRLIQGHAWEAGLEIVDPKSIEVSVTRAA</sequence>
<reference evidence="2" key="1">
    <citation type="submission" date="2018-09" db="EMBL/GenBank/DDBJ databases">
        <authorList>
            <person name="Kim I."/>
        </authorList>
    </citation>
    <scope>NUCLEOTIDE SEQUENCE [LARGE SCALE GENOMIC DNA]</scope>
    <source>
        <strain evidence="2">DD4a</strain>
    </source>
</reference>
<dbReference type="RefSeq" id="WP_119481453.1">
    <property type="nucleotide sequence ID" value="NZ_QXTG01000001.1"/>
</dbReference>
<comment type="caution">
    <text evidence="1">The sequence shown here is derived from an EMBL/GenBank/DDBJ whole genome shotgun (WGS) entry which is preliminary data.</text>
</comment>
<evidence type="ECO:0000313" key="1">
    <source>
        <dbReference type="EMBL" id="RIX31091.1"/>
    </source>
</evidence>
<dbReference type="OrthoDB" id="9909397at2"/>
<accession>A0A3A1U3I0</accession>
<keyword evidence="2" id="KW-1185">Reference proteome</keyword>
<protein>
    <submittedName>
        <fullName evidence="1">Uncharacterized protein</fullName>
    </submittedName>
</protein>
<proteinExistence type="predicted"/>
<evidence type="ECO:0000313" key="2">
    <source>
        <dbReference type="Proteomes" id="UP000265742"/>
    </source>
</evidence>
<dbReference type="EMBL" id="QXTG01000001">
    <property type="protein sequence ID" value="RIX31091.1"/>
    <property type="molecule type" value="Genomic_DNA"/>
</dbReference>